<reference evidence="1 2" key="1">
    <citation type="submission" date="2023-09" db="EMBL/GenBank/DDBJ databases">
        <authorList>
            <person name="Rey-Velasco X."/>
        </authorList>
    </citation>
    <scope>NUCLEOTIDE SEQUENCE [LARGE SCALE GENOMIC DNA]</scope>
    <source>
        <strain evidence="1 2">W345</strain>
    </source>
</reference>
<keyword evidence="1" id="KW-0808">Transferase</keyword>
<dbReference type="SUPFAM" id="SSF53756">
    <property type="entry name" value="UDP-Glycosyltransferase/glycogen phosphorylase"/>
    <property type="match status" value="1"/>
</dbReference>
<accession>A0ABU2WMB6</accession>
<evidence type="ECO:0000313" key="2">
    <source>
        <dbReference type="Proteomes" id="UP001254608"/>
    </source>
</evidence>
<keyword evidence="2" id="KW-1185">Reference proteome</keyword>
<dbReference type="EC" id="2.4.-.-" evidence="1"/>
<dbReference type="CDD" id="cd03801">
    <property type="entry name" value="GT4_PimA-like"/>
    <property type="match status" value="1"/>
</dbReference>
<organism evidence="1 2">
    <name type="scientific">Banduia mediterranea</name>
    <dbReference type="NCBI Taxonomy" id="3075609"/>
    <lineage>
        <taxon>Bacteria</taxon>
        <taxon>Pseudomonadati</taxon>
        <taxon>Pseudomonadota</taxon>
        <taxon>Gammaproteobacteria</taxon>
        <taxon>Nevskiales</taxon>
        <taxon>Algiphilaceae</taxon>
        <taxon>Banduia</taxon>
    </lineage>
</organism>
<dbReference type="PANTHER" id="PTHR12526">
    <property type="entry name" value="GLYCOSYLTRANSFERASE"/>
    <property type="match status" value="1"/>
</dbReference>
<comment type="caution">
    <text evidence="1">The sequence shown here is derived from an EMBL/GenBank/DDBJ whole genome shotgun (WGS) entry which is preliminary data.</text>
</comment>
<proteinExistence type="predicted"/>
<dbReference type="Proteomes" id="UP001254608">
    <property type="component" value="Unassembled WGS sequence"/>
</dbReference>
<dbReference type="Gene3D" id="3.40.50.2000">
    <property type="entry name" value="Glycogen Phosphorylase B"/>
    <property type="match status" value="1"/>
</dbReference>
<protein>
    <submittedName>
        <fullName evidence="1">Glycosyltransferase family 4 protein</fullName>
        <ecNumber evidence="1">2.4.-.-</ecNumber>
    </submittedName>
</protein>
<sequence length="198" mass="21812">MGAVPPVKRAELGIPEDAFVIGAMGRCIPKKGFDDLIDAFGQLEESIGGRPTHLLLMGDGPMFEALRKQTKPFGDRAHLTGWVDQPVAALPLMDVFVCPSHEEAFGNVMMEAWSCGLPVVSTRTDGGLELIQDGNNGLLCDIGDREGLRQCISRILGNKLLREHLAGCGRELFLKRHHPDASIKQYLEFYALLKRRFA</sequence>
<dbReference type="EMBL" id="JAVRIC010000022">
    <property type="protein sequence ID" value="MDT0498466.1"/>
    <property type="molecule type" value="Genomic_DNA"/>
</dbReference>
<name>A0ABU2WMB6_9GAMM</name>
<dbReference type="Pfam" id="PF13692">
    <property type="entry name" value="Glyco_trans_1_4"/>
    <property type="match status" value="1"/>
</dbReference>
<dbReference type="PANTHER" id="PTHR12526:SF637">
    <property type="entry name" value="GLYCOSYLTRANSFERASE EPSF-RELATED"/>
    <property type="match status" value="1"/>
</dbReference>
<keyword evidence="1" id="KW-0328">Glycosyltransferase</keyword>
<dbReference type="GO" id="GO:0016757">
    <property type="term" value="F:glycosyltransferase activity"/>
    <property type="evidence" value="ECO:0007669"/>
    <property type="project" value="UniProtKB-KW"/>
</dbReference>
<dbReference type="RefSeq" id="WP_311365879.1">
    <property type="nucleotide sequence ID" value="NZ_JAVRIC010000022.1"/>
</dbReference>
<gene>
    <name evidence="1" type="ORF">RM530_14025</name>
</gene>
<evidence type="ECO:0000313" key="1">
    <source>
        <dbReference type="EMBL" id="MDT0498466.1"/>
    </source>
</evidence>